<feature type="signal peptide" evidence="3">
    <location>
        <begin position="1"/>
        <end position="26"/>
    </location>
</feature>
<keyword evidence="2" id="KW-0472">Membrane</keyword>
<feature type="transmembrane region" description="Helical" evidence="2">
    <location>
        <begin position="183"/>
        <end position="201"/>
    </location>
</feature>
<evidence type="ECO:0000256" key="3">
    <source>
        <dbReference type="SAM" id="SignalP"/>
    </source>
</evidence>
<dbReference type="RefSeq" id="WP_307624755.1">
    <property type="nucleotide sequence ID" value="NZ_JAUSZS010000002.1"/>
</dbReference>
<name>A0ABU0REW8_9ACTN</name>
<keyword evidence="2" id="KW-1133">Transmembrane helix</keyword>
<protein>
    <recommendedName>
        <fullName evidence="6">Lipoprotein</fullName>
    </recommendedName>
</protein>
<organism evidence="4 5">
    <name type="scientific">Streptomyces turgidiscabies</name>
    <dbReference type="NCBI Taxonomy" id="85558"/>
    <lineage>
        <taxon>Bacteria</taxon>
        <taxon>Bacillati</taxon>
        <taxon>Actinomycetota</taxon>
        <taxon>Actinomycetes</taxon>
        <taxon>Kitasatosporales</taxon>
        <taxon>Streptomycetaceae</taxon>
        <taxon>Streptomyces</taxon>
    </lineage>
</organism>
<keyword evidence="5" id="KW-1185">Reference proteome</keyword>
<feature type="region of interest" description="Disordered" evidence="1">
    <location>
        <begin position="117"/>
        <end position="159"/>
    </location>
</feature>
<dbReference type="EMBL" id="JAUSZS010000002">
    <property type="protein sequence ID" value="MDQ0930535.1"/>
    <property type="molecule type" value="Genomic_DNA"/>
</dbReference>
<sequence>MGSIRLTLCAGAVLAAALTAVPVAYAAGGGVTVIPGSPVPGTDVRLVVRGCTGKTGTAKSEAFVADVLLAAQGQDGALVGGSRVRSTLAPGTYDVTVGCDGHNGKVKGVIAVVAKGADHSDQGAGKPSSPARPPADPSGAPTRAASPVAPVPAGGGGAAEELAAAERLAHDTRGAGPGTRQTVVGLVLAGVAAVVVAVRGVRGVRRGRGRD</sequence>
<evidence type="ECO:0000256" key="1">
    <source>
        <dbReference type="SAM" id="MobiDB-lite"/>
    </source>
</evidence>
<keyword evidence="2" id="KW-0812">Transmembrane</keyword>
<evidence type="ECO:0000256" key="2">
    <source>
        <dbReference type="SAM" id="Phobius"/>
    </source>
</evidence>
<proteinExistence type="predicted"/>
<evidence type="ECO:0008006" key="6">
    <source>
        <dbReference type="Google" id="ProtNLM"/>
    </source>
</evidence>
<evidence type="ECO:0000313" key="4">
    <source>
        <dbReference type="EMBL" id="MDQ0930535.1"/>
    </source>
</evidence>
<accession>A0ABU0REW8</accession>
<gene>
    <name evidence="4" type="ORF">QFZ49_000442</name>
</gene>
<evidence type="ECO:0000313" key="5">
    <source>
        <dbReference type="Proteomes" id="UP001223072"/>
    </source>
</evidence>
<feature type="chain" id="PRO_5045645615" description="Lipoprotein" evidence="3">
    <location>
        <begin position="27"/>
        <end position="211"/>
    </location>
</feature>
<comment type="caution">
    <text evidence="4">The sequence shown here is derived from an EMBL/GenBank/DDBJ whole genome shotgun (WGS) entry which is preliminary data.</text>
</comment>
<keyword evidence="3" id="KW-0732">Signal</keyword>
<reference evidence="4 5" key="1">
    <citation type="submission" date="2023-07" db="EMBL/GenBank/DDBJ databases">
        <title>Comparative genomics of wheat-associated soil bacteria to identify genetic determinants of phenazine resistance.</title>
        <authorList>
            <person name="Mouncey N."/>
        </authorList>
    </citation>
    <scope>NUCLEOTIDE SEQUENCE [LARGE SCALE GENOMIC DNA]</scope>
    <source>
        <strain evidence="4 5">W2I16</strain>
    </source>
</reference>
<feature type="compositionally biased region" description="Low complexity" evidence="1">
    <location>
        <begin position="137"/>
        <end position="152"/>
    </location>
</feature>
<dbReference type="Proteomes" id="UP001223072">
    <property type="component" value="Unassembled WGS sequence"/>
</dbReference>